<dbReference type="OrthoDB" id="418634at2759"/>
<evidence type="ECO:0000313" key="2">
    <source>
        <dbReference type="EMBL" id="VDM12594.1"/>
    </source>
</evidence>
<dbReference type="InParanoid" id="A0A3P7E8E0"/>
<feature type="domain" description="PDZ" evidence="1">
    <location>
        <begin position="1"/>
        <end position="109"/>
    </location>
</feature>
<name>A0A3P7E8E0_WUCBA</name>
<dbReference type="GO" id="GO:0005886">
    <property type="term" value="C:plasma membrane"/>
    <property type="evidence" value="ECO:0007669"/>
    <property type="project" value="TreeGrafter"/>
</dbReference>
<dbReference type="AlphaFoldDB" id="A0A3P7E8E0"/>
<dbReference type="GO" id="GO:0045216">
    <property type="term" value="P:cell-cell junction organization"/>
    <property type="evidence" value="ECO:0007669"/>
    <property type="project" value="TreeGrafter"/>
</dbReference>
<dbReference type="Proteomes" id="UP000270924">
    <property type="component" value="Unassembled WGS sequence"/>
</dbReference>
<reference evidence="2 3" key="1">
    <citation type="submission" date="2018-11" db="EMBL/GenBank/DDBJ databases">
        <authorList>
            <consortium name="Pathogen Informatics"/>
        </authorList>
    </citation>
    <scope>NUCLEOTIDE SEQUENCE [LARGE SCALE GENOMIC DNA]</scope>
</reference>
<evidence type="ECO:0000259" key="1">
    <source>
        <dbReference type="PROSITE" id="PS50106"/>
    </source>
</evidence>
<gene>
    <name evidence="2" type="ORF">WBA_LOCUS5980</name>
</gene>
<dbReference type="Gene3D" id="2.30.42.10">
    <property type="match status" value="2"/>
</dbReference>
<protein>
    <recommendedName>
        <fullName evidence="1">PDZ domain-containing protein</fullName>
    </recommendedName>
</protein>
<feature type="non-terminal residue" evidence="2">
    <location>
        <position position="1"/>
    </location>
</feature>
<dbReference type="EMBL" id="UYWW01003263">
    <property type="protein sequence ID" value="VDM12594.1"/>
    <property type="molecule type" value="Genomic_DNA"/>
</dbReference>
<dbReference type="PANTHER" id="PTHR13865">
    <property type="entry name" value="TIGHT JUNCTION PROTEIN"/>
    <property type="match status" value="1"/>
</dbReference>
<dbReference type="SUPFAM" id="SSF50156">
    <property type="entry name" value="PDZ domain-like"/>
    <property type="match status" value="2"/>
</dbReference>
<dbReference type="GO" id="GO:0005923">
    <property type="term" value="C:bicellular tight junction"/>
    <property type="evidence" value="ECO:0007669"/>
    <property type="project" value="TreeGrafter"/>
</dbReference>
<dbReference type="GO" id="GO:0050839">
    <property type="term" value="F:cell adhesion molecule binding"/>
    <property type="evidence" value="ECO:0007669"/>
    <property type="project" value="TreeGrafter"/>
</dbReference>
<dbReference type="PANTHER" id="PTHR13865:SF28">
    <property type="entry name" value="POLYCHAETOID, ISOFORM O"/>
    <property type="match status" value="1"/>
</dbReference>
<dbReference type="InterPro" id="IPR001478">
    <property type="entry name" value="PDZ"/>
</dbReference>
<organism evidence="2 3">
    <name type="scientific">Wuchereria bancrofti</name>
    <dbReference type="NCBI Taxonomy" id="6293"/>
    <lineage>
        <taxon>Eukaryota</taxon>
        <taxon>Metazoa</taxon>
        <taxon>Ecdysozoa</taxon>
        <taxon>Nematoda</taxon>
        <taxon>Chromadorea</taxon>
        <taxon>Rhabditida</taxon>
        <taxon>Spirurina</taxon>
        <taxon>Spiruromorpha</taxon>
        <taxon>Filarioidea</taxon>
        <taxon>Onchocercidae</taxon>
        <taxon>Wuchereria</taxon>
    </lineage>
</organism>
<evidence type="ECO:0000313" key="3">
    <source>
        <dbReference type="Proteomes" id="UP000270924"/>
    </source>
</evidence>
<proteinExistence type="predicted"/>
<accession>A0A3P7E8E0</accession>
<keyword evidence="3" id="KW-1185">Reference proteome</keyword>
<dbReference type="CDD" id="cd06728">
    <property type="entry name" value="PDZ2_ZO1-like_ds"/>
    <property type="match status" value="1"/>
</dbReference>
<dbReference type="SMART" id="SM00228">
    <property type="entry name" value="PDZ"/>
    <property type="match status" value="2"/>
</dbReference>
<dbReference type="GO" id="GO:0098609">
    <property type="term" value="P:cell-cell adhesion"/>
    <property type="evidence" value="ECO:0007669"/>
    <property type="project" value="TreeGrafter"/>
</dbReference>
<dbReference type="OMA" id="KYSSEEM"/>
<dbReference type="GO" id="GO:0150105">
    <property type="term" value="P:protein localization to cell-cell junction"/>
    <property type="evidence" value="ECO:0007669"/>
    <property type="project" value="TreeGrafter"/>
</dbReference>
<dbReference type="InterPro" id="IPR036034">
    <property type="entry name" value="PDZ_sf"/>
</dbReference>
<dbReference type="Pfam" id="PF00595">
    <property type="entry name" value="PDZ"/>
    <property type="match status" value="1"/>
</dbReference>
<sequence>PKVGFGIAVSSGRENPNFTSGDPTVIVSDVIPTGPAWGLVQYNSFILIKYSSEEMIFILFYQIDLSNYRVNDCILSANGVALETADYAEAVKIMKESQQLNMIVKRRVPVPLIEYEQRTLKFTLSKSRKKEDFGIILGCKFYIKEITNRKLAEKDPGLREGDTVIRINGQSVDGVTIEEATKWLSKS</sequence>
<dbReference type="PROSITE" id="PS50106">
    <property type="entry name" value="PDZ"/>
    <property type="match status" value="2"/>
</dbReference>
<feature type="domain" description="PDZ" evidence="1">
    <location>
        <begin position="121"/>
        <end position="187"/>
    </location>
</feature>
<feature type="non-terminal residue" evidence="2">
    <location>
        <position position="187"/>
    </location>
</feature>